<reference evidence="3" key="1">
    <citation type="submission" date="2025-08" db="UniProtKB">
        <authorList>
            <consortium name="RefSeq"/>
        </authorList>
    </citation>
    <scope>IDENTIFICATION</scope>
    <source>
        <tissue evidence="3">Liver</tissue>
    </source>
</reference>
<accession>A0ABM2W9V8</accession>
<proteinExistence type="predicted"/>
<dbReference type="Proteomes" id="UP000886700">
    <property type="component" value="Unplaced"/>
</dbReference>
<feature type="region of interest" description="Disordered" evidence="1">
    <location>
        <begin position="27"/>
        <end position="70"/>
    </location>
</feature>
<organism evidence="2 3">
    <name type="scientific">Mesocricetus auratus</name>
    <name type="common">Golden hamster</name>
    <dbReference type="NCBI Taxonomy" id="10036"/>
    <lineage>
        <taxon>Eukaryota</taxon>
        <taxon>Metazoa</taxon>
        <taxon>Chordata</taxon>
        <taxon>Craniata</taxon>
        <taxon>Vertebrata</taxon>
        <taxon>Euteleostomi</taxon>
        <taxon>Mammalia</taxon>
        <taxon>Eutheria</taxon>
        <taxon>Euarchontoglires</taxon>
        <taxon>Glires</taxon>
        <taxon>Rodentia</taxon>
        <taxon>Myomorpha</taxon>
        <taxon>Muroidea</taxon>
        <taxon>Cricetidae</taxon>
        <taxon>Cricetinae</taxon>
        <taxon>Mesocricetus</taxon>
    </lineage>
</organism>
<name>A0ABM2W9V8_MESAU</name>
<evidence type="ECO:0000313" key="2">
    <source>
        <dbReference type="Proteomes" id="UP000886700"/>
    </source>
</evidence>
<evidence type="ECO:0000313" key="3">
    <source>
        <dbReference type="RefSeq" id="XP_040587567.1"/>
    </source>
</evidence>
<dbReference type="GeneID" id="121134053"/>
<evidence type="ECO:0000256" key="1">
    <source>
        <dbReference type="SAM" id="MobiDB-lite"/>
    </source>
</evidence>
<gene>
    <name evidence="3" type="primary">LOC121134053</name>
</gene>
<sequence>MPRVLTRLRSSGLRSGKQKLLESSVRACQGSHRQRTQKGFESQLGLSAPWREPEAPGGRQGVAATAENRAPASARSLPSFVAPRLGDLDRCRQAWPLPLLCPLHPRDLKLATSPDLKCPACSLGAAIPACDTKSQRLLRIPGAAHTALSRHGNIIALAPTRKSSHRALMPRSRISLCVGLRTCRRLPRKSCTVSEFLQGSWLPQLSGWTAQEGHVPVLRL</sequence>
<dbReference type="RefSeq" id="XP_040587567.1">
    <property type="nucleotide sequence ID" value="XM_040731633.1"/>
</dbReference>
<protein>
    <submittedName>
        <fullName evidence="3">Uncharacterized protein LOC121134053</fullName>
    </submittedName>
</protein>
<keyword evidence="2" id="KW-1185">Reference proteome</keyword>